<dbReference type="Gene3D" id="3.30.70.1430">
    <property type="entry name" value="Multidrug efflux transporter AcrB pore domain"/>
    <property type="match status" value="2"/>
</dbReference>
<dbReference type="Pfam" id="PF00873">
    <property type="entry name" value="ACR_tran"/>
    <property type="match status" value="2"/>
</dbReference>
<keyword evidence="2" id="KW-0812">Transmembrane</keyword>
<evidence type="ECO:0000313" key="3">
    <source>
        <dbReference type="EMBL" id="SMC24153.1"/>
    </source>
</evidence>
<accession>A0A1W1XJJ2</accession>
<dbReference type="Proteomes" id="UP000192468">
    <property type="component" value="Unassembled WGS sequence"/>
</dbReference>
<dbReference type="AlphaFoldDB" id="A0A1W1XJJ2"/>
<dbReference type="RefSeq" id="WP_084115845.1">
    <property type="nucleotide sequence ID" value="NZ_FWXH01000006.1"/>
</dbReference>
<feature type="transmembrane region" description="Helical" evidence="2">
    <location>
        <begin position="547"/>
        <end position="567"/>
    </location>
</feature>
<dbReference type="OrthoDB" id="9757876at2"/>
<name>A0A1W1XJJ2_9CLOT</name>
<feature type="transmembrane region" description="Helical" evidence="2">
    <location>
        <begin position="681"/>
        <end position="698"/>
    </location>
</feature>
<feature type="transmembrane region" description="Helical" evidence="2">
    <location>
        <begin position="494"/>
        <end position="513"/>
    </location>
</feature>
<feature type="region of interest" description="Disordered" evidence="1">
    <location>
        <begin position="374"/>
        <end position="406"/>
    </location>
</feature>
<organism evidence="3 4">
    <name type="scientific">Clostridium acidisoli DSM 12555</name>
    <dbReference type="NCBI Taxonomy" id="1121291"/>
    <lineage>
        <taxon>Bacteria</taxon>
        <taxon>Bacillati</taxon>
        <taxon>Bacillota</taxon>
        <taxon>Clostridia</taxon>
        <taxon>Eubacteriales</taxon>
        <taxon>Clostridiaceae</taxon>
        <taxon>Clostridium</taxon>
    </lineage>
</organism>
<evidence type="ECO:0000256" key="1">
    <source>
        <dbReference type="SAM" id="MobiDB-lite"/>
    </source>
</evidence>
<feature type="transmembrane region" description="Helical" evidence="2">
    <location>
        <begin position="1062"/>
        <end position="1083"/>
    </location>
</feature>
<proteinExistence type="predicted"/>
<feature type="transmembrane region" description="Helical" evidence="2">
    <location>
        <begin position="624"/>
        <end position="651"/>
    </location>
</feature>
<feature type="transmembrane region" description="Helical" evidence="2">
    <location>
        <begin position="1141"/>
        <end position="1165"/>
    </location>
</feature>
<dbReference type="Gene3D" id="3.30.2090.10">
    <property type="entry name" value="Multidrug efflux transporter AcrB TolC docking domain, DN and DC subdomains"/>
    <property type="match status" value="2"/>
</dbReference>
<protein>
    <submittedName>
        <fullName evidence="3">Hydrophobic/amphiphilic exporter-1, HAE1 family</fullName>
    </submittedName>
</protein>
<dbReference type="SUPFAM" id="SSF82693">
    <property type="entry name" value="Multidrug efflux transporter AcrB pore domain, PN1, PN2, PC1 and PC2 subdomains"/>
    <property type="match status" value="3"/>
</dbReference>
<dbReference type="EMBL" id="FWXH01000006">
    <property type="protein sequence ID" value="SMC24153.1"/>
    <property type="molecule type" value="Genomic_DNA"/>
</dbReference>
<evidence type="ECO:0000313" key="4">
    <source>
        <dbReference type="Proteomes" id="UP000192468"/>
    </source>
</evidence>
<dbReference type="Gene3D" id="1.20.1640.10">
    <property type="entry name" value="Multidrug efflux transporter AcrB transmembrane domain"/>
    <property type="match status" value="2"/>
</dbReference>
<feature type="transmembrane region" description="Helical" evidence="2">
    <location>
        <begin position="1010"/>
        <end position="1029"/>
    </location>
</feature>
<dbReference type="GO" id="GO:0042910">
    <property type="term" value="F:xenobiotic transmembrane transporter activity"/>
    <property type="evidence" value="ECO:0007669"/>
    <property type="project" value="TreeGrafter"/>
</dbReference>
<reference evidence="3 4" key="1">
    <citation type="submission" date="2017-04" db="EMBL/GenBank/DDBJ databases">
        <authorList>
            <person name="Afonso C.L."/>
            <person name="Miller P.J."/>
            <person name="Scott M.A."/>
            <person name="Spackman E."/>
            <person name="Goraichik I."/>
            <person name="Dimitrov K.M."/>
            <person name="Suarez D.L."/>
            <person name="Swayne D.E."/>
        </authorList>
    </citation>
    <scope>NUCLEOTIDE SEQUENCE [LARGE SCALE GENOMIC DNA]</scope>
    <source>
        <strain evidence="3 4">DSM 12555</strain>
    </source>
</reference>
<dbReference type="STRING" id="1121291.SAMN02745134_02100"/>
<dbReference type="InterPro" id="IPR027463">
    <property type="entry name" value="AcrB_DN_DC_subdom"/>
</dbReference>
<dbReference type="PANTHER" id="PTHR32063">
    <property type="match status" value="1"/>
</dbReference>
<keyword evidence="4" id="KW-1185">Reference proteome</keyword>
<dbReference type="PRINTS" id="PR00702">
    <property type="entry name" value="ACRIFLAVINRP"/>
</dbReference>
<feature type="transmembrane region" description="Helical" evidence="2">
    <location>
        <begin position="520"/>
        <end position="541"/>
    </location>
</feature>
<keyword evidence="2" id="KW-1133">Transmembrane helix</keyword>
<dbReference type="SUPFAM" id="SSF82714">
    <property type="entry name" value="Multidrug efflux transporter AcrB TolC docking domain, DN and DC subdomains"/>
    <property type="match status" value="2"/>
</dbReference>
<feature type="transmembrane region" description="Helical" evidence="2">
    <location>
        <begin position="1036"/>
        <end position="1056"/>
    </location>
</feature>
<feature type="transmembrane region" description="Helical" evidence="2">
    <location>
        <begin position="588"/>
        <end position="612"/>
    </location>
</feature>
<sequence>MNIFTKFSLKNTFVIFLIILMIIGGGIYSAKSINMESMPDVNIPQIVVSTVYPGAAPEDVAEKLSRPLQKSISGVKGVKSVKTSSNENISIAIVEFDYSQDMDKAEKDVETAVSKVTVPDNAQKPVVSRISFGSFPIMTYSINSNMNLQKLTQFVDNKLQPKLTGVSGVSSIDVQGTNSNNIYIKLDDQKLKDNNLTVQNIKDALAANNISIPAGQVDMNDKSIPIRVSKQVKSIDDIKSIPIVIAPNQTKIMGDAFNKVGDGMGQLSQGMSQLGSAVGQMGQGMNQLGQMVGGNTQAVAMLDAIQQLESAKLEQERALDTLNAQLSGATMKNDTATVAKLKVSIAQINGGIAQIDGKIKETQDSLNGVFTSMQQSANQAKTQSSTTPKTAETSKVSDNTQGNSSISPNASISTVFLKDLANITDEAGERSFYTRSNYKDGIVLNIYKTDDANTVNVSKDVEDALKELTSENPSVKFNKINDSAKYVTSSVNGMVREGVLGAIFAIIVIAIFLKDIRATVIAIVSIPLSILIALILIPRFGITLNTMSLGGIAVAVGRIVDDSIVVIENIHRRIIKGDVKKEDLLKTATAEVASAITSSTITTVAVFLPLAFVTGIIGKIFVPFAYTVVICILASLLMAVTVVPVMSKYLILNKKVKHVQKENKAAVIYQKVLNGALNHRALVIMLALALLVCSFGLISKVGVQFMPSETPSVLNGKITMQPGTSLSKTNDQALKFENYLKGRKDVDTVVSSIGDTSSSGNILSSQSENVASFTIILKDGYDKEKATNEIEGKANTMNNKEEAFTITPQSTMGGGQDNINIVVKGNSLDDITKAANKITDSLKGVANLSNLTNSLSQKKPEISVNIDNEKAAQKGITPIMAAGIVRGLTNYDNVMTLQDGNRNVNVLMGYNKADLDSIDKVKAIKIQGMGEATALGDIADVKLADGPVSISELDGTQYASITADIKGKDTSKVSKEVTDKIDAIKGGLPKGVTYSDGGSTKSIQDGFSQMGMAMLVAVFMVYIIMVLAFGEPKAPFAILFSLPFAAVGAGFALFITNQPLTMPGLIGMLMLIGIVVTNAIVLLDRVQTNRKNGMNVRDALLEAGSVRLRPIFMTAIATVMALMPLALGFSEGAVISQGLGIIVIGGLVVSTALTLIIVPVMYSILERDKKPFINKNDEENYYIS</sequence>
<gene>
    <name evidence="3" type="ORF">SAMN02745134_02100</name>
</gene>
<dbReference type="GO" id="GO:0005886">
    <property type="term" value="C:plasma membrane"/>
    <property type="evidence" value="ECO:0007669"/>
    <property type="project" value="TreeGrafter"/>
</dbReference>
<keyword evidence="2" id="KW-0472">Membrane</keyword>
<feature type="transmembrane region" description="Helical" evidence="2">
    <location>
        <begin position="12"/>
        <end position="30"/>
    </location>
</feature>
<dbReference type="PANTHER" id="PTHR32063:SF0">
    <property type="entry name" value="SWARMING MOTILITY PROTEIN SWRC"/>
    <property type="match status" value="1"/>
</dbReference>
<dbReference type="SUPFAM" id="SSF82866">
    <property type="entry name" value="Multidrug efflux transporter AcrB transmembrane domain"/>
    <property type="match status" value="2"/>
</dbReference>
<evidence type="ECO:0000256" key="2">
    <source>
        <dbReference type="SAM" id="Phobius"/>
    </source>
</evidence>
<feature type="transmembrane region" description="Helical" evidence="2">
    <location>
        <begin position="1111"/>
        <end position="1129"/>
    </location>
</feature>
<dbReference type="InterPro" id="IPR001036">
    <property type="entry name" value="Acrflvin-R"/>
</dbReference>